<comment type="caution">
    <text evidence="1">The sequence shown here is derived from an EMBL/GenBank/DDBJ whole genome shotgun (WGS) entry which is preliminary data.</text>
</comment>
<gene>
    <name evidence="1" type="ORF">LIER_11972</name>
</gene>
<organism evidence="1 2">
    <name type="scientific">Lithospermum erythrorhizon</name>
    <name type="common">Purple gromwell</name>
    <name type="synonym">Lithospermum officinale var. erythrorhizon</name>
    <dbReference type="NCBI Taxonomy" id="34254"/>
    <lineage>
        <taxon>Eukaryota</taxon>
        <taxon>Viridiplantae</taxon>
        <taxon>Streptophyta</taxon>
        <taxon>Embryophyta</taxon>
        <taxon>Tracheophyta</taxon>
        <taxon>Spermatophyta</taxon>
        <taxon>Magnoliopsida</taxon>
        <taxon>eudicotyledons</taxon>
        <taxon>Gunneridae</taxon>
        <taxon>Pentapetalae</taxon>
        <taxon>asterids</taxon>
        <taxon>lamiids</taxon>
        <taxon>Boraginales</taxon>
        <taxon>Boraginaceae</taxon>
        <taxon>Boraginoideae</taxon>
        <taxon>Lithospermeae</taxon>
        <taxon>Lithospermum</taxon>
    </lineage>
</organism>
<evidence type="ECO:0000313" key="1">
    <source>
        <dbReference type="EMBL" id="GAA0153820.1"/>
    </source>
</evidence>
<dbReference type="Proteomes" id="UP001454036">
    <property type="component" value="Unassembled WGS sequence"/>
</dbReference>
<dbReference type="EMBL" id="BAABME010002260">
    <property type="protein sequence ID" value="GAA0153820.1"/>
    <property type="molecule type" value="Genomic_DNA"/>
</dbReference>
<proteinExistence type="predicted"/>
<evidence type="ECO:0000313" key="2">
    <source>
        <dbReference type="Proteomes" id="UP001454036"/>
    </source>
</evidence>
<keyword evidence="2" id="KW-1185">Reference proteome</keyword>
<protein>
    <submittedName>
        <fullName evidence="1">Uncharacterized protein</fullName>
    </submittedName>
</protein>
<dbReference type="AlphaFoldDB" id="A0AAV3PQ29"/>
<sequence length="88" mass="10012">MRVEERASVQRAKRIDETRSPFLSLHFGVKMSEVCPLTITEYQCNKGVVYFFEDVTIVKKLKSDFNNITTNNVPIPLVEFSGKAIGTK</sequence>
<name>A0AAV3PQ29_LITER</name>
<accession>A0AAV3PQ29</accession>
<reference evidence="1 2" key="1">
    <citation type="submission" date="2024-01" db="EMBL/GenBank/DDBJ databases">
        <title>The complete chloroplast genome sequence of Lithospermum erythrorhizon: insights into the phylogenetic relationship among Boraginaceae species and the maternal lineages of purple gromwells.</title>
        <authorList>
            <person name="Okada T."/>
            <person name="Watanabe K."/>
        </authorList>
    </citation>
    <scope>NUCLEOTIDE SEQUENCE [LARGE SCALE GENOMIC DNA]</scope>
</reference>